<reference evidence="3" key="1">
    <citation type="submission" date="2020-06" db="EMBL/GenBank/DDBJ databases">
        <authorList>
            <consortium name="Plant Systems Biology data submission"/>
        </authorList>
    </citation>
    <scope>NUCLEOTIDE SEQUENCE</scope>
    <source>
        <strain evidence="3">D6</strain>
    </source>
</reference>
<dbReference type="CDD" id="cd00051">
    <property type="entry name" value="EFh"/>
    <property type="match status" value="1"/>
</dbReference>
<dbReference type="SUPFAM" id="SSF47473">
    <property type="entry name" value="EF-hand"/>
    <property type="match status" value="1"/>
</dbReference>
<dbReference type="EMBL" id="CAICTM010001689">
    <property type="protein sequence ID" value="CAB9525544.1"/>
    <property type="molecule type" value="Genomic_DNA"/>
</dbReference>
<dbReference type="Proteomes" id="UP001153069">
    <property type="component" value="Unassembled WGS sequence"/>
</dbReference>
<gene>
    <name evidence="3" type="ORF">SEMRO_1691_G291470.1</name>
</gene>
<dbReference type="PROSITE" id="PS00018">
    <property type="entry name" value="EF_HAND_1"/>
    <property type="match status" value="1"/>
</dbReference>
<feature type="domain" description="EF-hand" evidence="2">
    <location>
        <begin position="121"/>
        <end position="156"/>
    </location>
</feature>
<evidence type="ECO:0000256" key="1">
    <source>
        <dbReference type="ARBA" id="ARBA00022837"/>
    </source>
</evidence>
<dbReference type="InterPro" id="IPR011992">
    <property type="entry name" value="EF-hand-dom_pair"/>
</dbReference>
<organism evidence="3 4">
    <name type="scientific">Seminavis robusta</name>
    <dbReference type="NCBI Taxonomy" id="568900"/>
    <lineage>
        <taxon>Eukaryota</taxon>
        <taxon>Sar</taxon>
        <taxon>Stramenopiles</taxon>
        <taxon>Ochrophyta</taxon>
        <taxon>Bacillariophyta</taxon>
        <taxon>Bacillariophyceae</taxon>
        <taxon>Bacillariophycidae</taxon>
        <taxon>Naviculales</taxon>
        <taxon>Naviculaceae</taxon>
        <taxon>Seminavis</taxon>
    </lineage>
</organism>
<sequence>MASTGKKHRGIRRKASDRRRVLWDRTGQVFEELSKGDTLLDASQIPELLERVLPRNTGRTSDISIASTSSISLDPDAVQLVVDTAHRLQQKEKRGESIPGNKSVGKKAIQRAVIQYGKYIQNADKIDEIFQYYDKEQDGYLSRDELLKMLQEREEKMSRPKKLEVTQEDIDWIIEESDSDNTGMINNVEYLPALAAWEELAQMKLEDDGDGNCIVM</sequence>
<protein>
    <recommendedName>
        <fullName evidence="2">EF-hand domain-containing protein</fullName>
    </recommendedName>
</protein>
<accession>A0A9N8EU40</accession>
<evidence type="ECO:0000313" key="3">
    <source>
        <dbReference type="EMBL" id="CAB9525544.1"/>
    </source>
</evidence>
<comment type="caution">
    <text evidence="3">The sequence shown here is derived from an EMBL/GenBank/DDBJ whole genome shotgun (WGS) entry which is preliminary data.</text>
</comment>
<name>A0A9N8EU40_9STRA</name>
<dbReference type="InterPro" id="IPR018247">
    <property type="entry name" value="EF_Hand_1_Ca_BS"/>
</dbReference>
<dbReference type="Pfam" id="PF13499">
    <property type="entry name" value="EF-hand_7"/>
    <property type="match status" value="1"/>
</dbReference>
<dbReference type="GO" id="GO:0005509">
    <property type="term" value="F:calcium ion binding"/>
    <property type="evidence" value="ECO:0007669"/>
    <property type="project" value="InterPro"/>
</dbReference>
<evidence type="ECO:0000259" key="2">
    <source>
        <dbReference type="PROSITE" id="PS50222"/>
    </source>
</evidence>
<dbReference type="InterPro" id="IPR002048">
    <property type="entry name" value="EF_hand_dom"/>
</dbReference>
<dbReference type="SMART" id="SM00054">
    <property type="entry name" value="EFh"/>
    <property type="match status" value="2"/>
</dbReference>
<dbReference type="Gene3D" id="1.10.238.10">
    <property type="entry name" value="EF-hand"/>
    <property type="match status" value="1"/>
</dbReference>
<evidence type="ECO:0000313" key="4">
    <source>
        <dbReference type="Proteomes" id="UP001153069"/>
    </source>
</evidence>
<keyword evidence="4" id="KW-1185">Reference proteome</keyword>
<proteinExistence type="predicted"/>
<dbReference type="OrthoDB" id="26525at2759"/>
<dbReference type="PROSITE" id="PS50222">
    <property type="entry name" value="EF_HAND_2"/>
    <property type="match status" value="1"/>
</dbReference>
<keyword evidence="1" id="KW-0106">Calcium</keyword>
<dbReference type="AlphaFoldDB" id="A0A9N8EU40"/>